<comment type="caution">
    <text evidence="7">The sequence shown here is derived from an EMBL/GenBank/DDBJ whole genome shotgun (WGS) entry which is preliminary data.</text>
</comment>
<gene>
    <name evidence="7" type="ORF">ACFFJ8_04895</name>
</gene>
<organism evidence="7 8">
    <name type="scientific">Paenibacillus mendelii</name>
    <dbReference type="NCBI Taxonomy" id="206163"/>
    <lineage>
        <taxon>Bacteria</taxon>
        <taxon>Bacillati</taxon>
        <taxon>Bacillota</taxon>
        <taxon>Bacilli</taxon>
        <taxon>Bacillales</taxon>
        <taxon>Paenibacillaceae</taxon>
        <taxon>Paenibacillus</taxon>
    </lineage>
</organism>
<dbReference type="InterPro" id="IPR016032">
    <property type="entry name" value="Sig_transdc_resp-reg_C-effctor"/>
</dbReference>
<dbReference type="SUPFAM" id="SSF46894">
    <property type="entry name" value="C-terminal effector domain of the bipartite response regulators"/>
    <property type="match status" value="1"/>
</dbReference>
<name>A0ABV6J4C7_9BACL</name>
<evidence type="ECO:0000256" key="5">
    <source>
        <dbReference type="PROSITE-ProRule" id="PRU00169"/>
    </source>
</evidence>
<dbReference type="Pfam" id="PF00072">
    <property type="entry name" value="Response_reg"/>
    <property type="match status" value="1"/>
</dbReference>
<keyword evidence="1 5" id="KW-0597">Phosphoprotein</keyword>
<evidence type="ECO:0000256" key="3">
    <source>
        <dbReference type="ARBA" id="ARBA00023125"/>
    </source>
</evidence>
<dbReference type="InterPro" id="IPR001789">
    <property type="entry name" value="Sig_transdc_resp-reg_receiver"/>
</dbReference>
<feature type="domain" description="Response regulatory" evidence="6">
    <location>
        <begin position="6"/>
        <end position="124"/>
    </location>
</feature>
<reference evidence="7 8" key="1">
    <citation type="submission" date="2024-09" db="EMBL/GenBank/DDBJ databases">
        <authorList>
            <person name="Sun Q."/>
            <person name="Mori K."/>
        </authorList>
    </citation>
    <scope>NUCLEOTIDE SEQUENCE [LARGE SCALE GENOMIC DNA]</scope>
    <source>
        <strain evidence="7 8">CCM 4839</strain>
    </source>
</reference>
<evidence type="ECO:0000256" key="2">
    <source>
        <dbReference type="ARBA" id="ARBA00023015"/>
    </source>
</evidence>
<evidence type="ECO:0000256" key="1">
    <source>
        <dbReference type="ARBA" id="ARBA00022553"/>
    </source>
</evidence>
<dbReference type="CDD" id="cd17535">
    <property type="entry name" value="REC_NarL-like"/>
    <property type="match status" value="1"/>
</dbReference>
<dbReference type="SUPFAM" id="SSF52172">
    <property type="entry name" value="CheY-like"/>
    <property type="match status" value="1"/>
</dbReference>
<evidence type="ECO:0000256" key="4">
    <source>
        <dbReference type="ARBA" id="ARBA00023163"/>
    </source>
</evidence>
<keyword evidence="2" id="KW-0805">Transcription regulation</keyword>
<evidence type="ECO:0000259" key="6">
    <source>
        <dbReference type="PROSITE" id="PS50110"/>
    </source>
</evidence>
<dbReference type="Proteomes" id="UP001589818">
    <property type="component" value="Unassembled WGS sequence"/>
</dbReference>
<dbReference type="InterPro" id="IPR011006">
    <property type="entry name" value="CheY-like_superfamily"/>
</dbReference>
<dbReference type="InterPro" id="IPR058245">
    <property type="entry name" value="NreC/VraR/RcsB-like_REC"/>
</dbReference>
<dbReference type="PANTHER" id="PTHR43214">
    <property type="entry name" value="TWO-COMPONENT RESPONSE REGULATOR"/>
    <property type="match status" value="1"/>
</dbReference>
<keyword evidence="8" id="KW-1185">Reference proteome</keyword>
<feature type="modified residue" description="4-aspartylphosphate" evidence="5">
    <location>
        <position position="58"/>
    </location>
</feature>
<dbReference type="RefSeq" id="WP_204821042.1">
    <property type="nucleotide sequence ID" value="NZ_JANHOF010000009.1"/>
</dbReference>
<sequence>MAELIRIIVAEDLDVLREHFCKLIQHEEDLSVIGQAASGKEVLRLIAELGPPDIILMDIEMDVKHDGIMTAKKVLEQHPETRIIFLTVHEDEETVFSAFDTGAVDYVLKTSTSEAIVQSIRSAHSGLVQVRPEVAYKIKNEFSRIRRNQEALMAATLLLSQMTPSELAVLNLLLKDMKIAQIAKERQVEQSTIKTQINMILKKFDKKRTKEVTALLRELNVTSFIQSRLGGG</sequence>
<keyword evidence="3" id="KW-0238">DNA-binding</keyword>
<dbReference type="SMART" id="SM00421">
    <property type="entry name" value="HTH_LUXR"/>
    <property type="match status" value="1"/>
</dbReference>
<evidence type="ECO:0000313" key="7">
    <source>
        <dbReference type="EMBL" id="MFC0390711.1"/>
    </source>
</evidence>
<proteinExistence type="predicted"/>
<dbReference type="PANTHER" id="PTHR43214:SF43">
    <property type="entry name" value="TWO-COMPONENT RESPONSE REGULATOR"/>
    <property type="match status" value="1"/>
</dbReference>
<keyword evidence="4" id="KW-0804">Transcription</keyword>
<dbReference type="InterPro" id="IPR000792">
    <property type="entry name" value="Tscrpt_reg_LuxR_C"/>
</dbReference>
<dbReference type="Gene3D" id="3.40.50.2300">
    <property type="match status" value="1"/>
</dbReference>
<dbReference type="SMART" id="SM00448">
    <property type="entry name" value="REC"/>
    <property type="match status" value="1"/>
</dbReference>
<dbReference type="EMBL" id="JBHLVF010000009">
    <property type="protein sequence ID" value="MFC0390711.1"/>
    <property type="molecule type" value="Genomic_DNA"/>
</dbReference>
<dbReference type="InterPro" id="IPR039420">
    <property type="entry name" value="WalR-like"/>
</dbReference>
<protein>
    <submittedName>
        <fullName evidence="7">Response regulator</fullName>
    </submittedName>
</protein>
<dbReference type="PROSITE" id="PS50110">
    <property type="entry name" value="RESPONSE_REGULATORY"/>
    <property type="match status" value="1"/>
</dbReference>
<evidence type="ECO:0000313" key="8">
    <source>
        <dbReference type="Proteomes" id="UP001589818"/>
    </source>
</evidence>
<accession>A0ABV6J4C7</accession>